<keyword evidence="4 7" id="KW-1133">Transmembrane helix</keyword>
<comment type="subcellular location">
    <subcellularLocation>
        <location evidence="1">Cell membrane</location>
        <topology evidence="1">Multi-pass membrane protein</topology>
    </subcellularLocation>
</comment>
<sequence>MVELGERFEAFHAWRHNRIEAGRVRWHWFDHLLRTVQRYQLQFGDRLAGAITYFAFLSFFPIVALAFSFFGFFLSSVPNAEKALKEAINNYLPGLADKLPIDQIADSKTTAGIIGLLGLLYAGLGAIDVLRGSLREMSMTTEPPLNFALGKLRDLSALILVGITMLASVVIGGFATQASETVAGWLGLSKSFVATATISLVGLAVSVAADTVVFLILLGWLGRSTQPFRIVIRGALLGAIAFAVLKQLAVFLLSFTLGNPIYGVFAVMVGLLVWINFSSRIIMYAAAWTATASFGPPPEPTPFPNTGNDLVDPAQFRQGTGYRPDPGD</sequence>
<evidence type="ECO:0000256" key="4">
    <source>
        <dbReference type="ARBA" id="ARBA00022989"/>
    </source>
</evidence>
<feature type="transmembrane region" description="Helical" evidence="7">
    <location>
        <begin position="261"/>
        <end position="277"/>
    </location>
</feature>
<evidence type="ECO:0000256" key="5">
    <source>
        <dbReference type="ARBA" id="ARBA00023136"/>
    </source>
</evidence>
<proteinExistence type="predicted"/>
<dbReference type="GO" id="GO:0005886">
    <property type="term" value="C:plasma membrane"/>
    <property type="evidence" value="ECO:0007669"/>
    <property type="project" value="UniProtKB-SubCell"/>
</dbReference>
<evidence type="ECO:0000256" key="3">
    <source>
        <dbReference type="ARBA" id="ARBA00022692"/>
    </source>
</evidence>
<feature type="transmembrane region" description="Helical" evidence="7">
    <location>
        <begin position="230"/>
        <end position="255"/>
    </location>
</feature>
<evidence type="ECO:0000256" key="1">
    <source>
        <dbReference type="ARBA" id="ARBA00004651"/>
    </source>
</evidence>
<protein>
    <submittedName>
        <fullName evidence="8">Inner membrane protein YhjD</fullName>
    </submittedName>
</protein>
<dbReference type="PANTHER" id="PTHR30213:SF1">
    <property type="entry name" value="INNER MEMBRANE PROTEIN YHJD"/>
    <property type="match status" value="1"/>
</dbReference>
<evidence type="ECO:0000256" key="6">
    <source>
        <dbReference type="SAM" id="MobiDB-lite"/>
    </source>
</evidence>
<dbReference type="RefSeq" id="WP_203877763.1">
    <property type="nucleotide sequence ID" value="NZ_BOOK01000039.1"/>
</dbReference>
<dbReference type="PANTHER" id="PTHR30213">
    <property type="entry name" value="INNER MEMBRANE PROTEIN YHJD"/>
    <property type="match status" value="1"/>
</dbReference>
<evidence type="ECO:0000313" key="8">
    <source>
        <dbReference type="EMBL" id="GII03477.1"/>
    </source>
</evidence>
<evidence type="ECO:0000256" key="7">
    <source>
        <dbReference type="SAM" id="Phobius"/>
    </source>
</evidence>
<feature type="region of interest" description="Disordered" evidence="6">
    <location>
        <begin position="297"/>
        <end position="328"/>
    </location>
</feature>
<dbReference type="Pfam" id="PF03631">
    <property type="entry name" value="Virul_fac_BrkB"/>
    <property type="match status" value="1"/>
</dbReference>
<dbReference type="EMBL" id="BOOK01000039">
    <property type="protein sequence ID" value="GII03477.1"/>
    <property type="molecule type" value="Genomic_DNA"/>
</dbReference>
<accession>A0A8J3T1N2</accession>
<name>A0A8J3T1N2_9ACTN</name>
<feature type="transmembrane region" description="Helical" evidence="7">
    <location>
        <begin position="155"/>
        <end position="176"/>
    </location>
</feature>
<dbReference type="InterPro" id="IPR017039">
    <property type="entry name" value="Virul_fac_BrkB"/>
</dbReference>
<keyword evidence="9" id="KW-1185">Reference proteome</keyword>
<dbReference type="PIRSF" id="PIRSF035875">
    <property type="entry name" value="RNase_BN"/>
    <property type="match status" value="1"/>
</dbReference>
<feature type="transmembrane region" description="Helical" evidence="7">
    <location>
        <begin position="113"/>
        <end position="134"/>
    </location>
</feature>
<keyword evidence="2" id="KW-1003">Cell membrane</keyword>
<gene>
    <name evidence="8" type="ORF">Pta02_54850</name>
</gene>
<evidence type="ECO:0000313" key="9">
    <source>
        <dbReference type="Proteomes" id="UP000634476"/>
    </source>
</evidence>
<dbReference type="AlphaFoldDB" id="A0A8J3T1N2"/>
<comment type="caution">
    <text evidence="8">The sequence shown here is derived from an EMBL/GenBank/DDBJ whole genome shotgun (WGS) entry which is preliminary data.</text>
</comment>
<keyword evidence="5 7" id="KW-0472">Membrane</keyword>
<keyword evidence="3 7" id="KW-0812">Transmembrane</keyword>
<reference evidence="8" key="1">
    <citation type="submission" date="2021-01" db="EMBL/GenBank/DDBJ databases">
        <title>Whole genome shotgun sequence of Planobispora takensis NBRC 109077.</title>
        <authorList>
            <person name="Komaki H."/>
            <person name="Tamura T."/>
        </authorList>
    </citation>
    <scope>NUCLEOTIDE SEQUENCE</scope>
    <source>
        <strain evidence="8">NBRC 109077</strain>
    </source>
</reference>
<feature type="transmembrane region" description="Helical" evidence="7">
    <location>
        <begin position="196"/>
        <end position="218"/>
    </location>
</feature>
<evidence type="ECO:0000256" key="2">
    <source>
        <dbReference type="ARBA" id="ARBA00022475"/>
    </source>
</evidence>
<dbReference type="Proteomes" id="UP000634476">
    <property type="component" value="Unassembled WGS sequence"/>
</dbReference>
<organism evidence="8 9">
    <name type="scientific">Planobispora takensis</name>
    <dbReference type="NCBI Taxonomy" id="1367882"/>
    <lineage>
        <taxon>Bacteria</taxon>
        <taxon>Bacillati</taxon>
        <taxon>Actinomycetota</taxon>
        <taxon>Actinomycetes</taxon>
        <taxon>Streptosporangiales</taxon>
        <taxon>Streptosporangiaceae</taxon>
        <taxon>Planobispora</taxon>
    </lineage>
</organism>
<feature type="transmembrane region" description="Helical" evidence="7">
    <location>
        <begin position="47"/>
        <end position="74"/>
    </location>
</feature>